<dbReference type="RefSeq" id="WP_194104980.1">
    <property type="nucleotide sequence ID" value="NZ_JADFFM010000001.1"/>
</dbReference>
<feature type="chain" id="PRO_5047092376" evidence="1">
    <location>
        <begin position="22"/>
        <end position="737"/>
    </location>
</feature>
<reference evidence="2 3" key="1">
    <citation type="submission" date="2020-10" db="EMBL/GenBank/DDBJ databases">
        <title>Mucilaginibacter mali sp. nov., isolated from rhizosphere soil of apple orchard.</title>
        <authorList>
            <person name="Lee J.-S."/>
            <person name="Kim H.S."/>
            <person name="Kim J.-S."/>
        </authorList>
    </citation>
    <scope>NUCLEOTIDE SEQUENCE [LARGE SCALE GENOMIC DNA]</scope>
    <source>
        <strain evidence="2 3">KCTC 23157</strain>
    </source>
</reference>
<dbReference type="Pfam" id="PF13585">
    <property type="entry name" value="CHU_C"/>
    <property type="match status" value="1"/>
</dbReference>
<gene>
    <name evidence="2" type="ORF">IRJ18_04360</name>
</gene>
<proteinExistence type="predicted"/>
<dbReference type="Proteomes" id="UP000632774">
    <property type="component" value="Unassembled WGS sequence"/>
</dbReference>
<keyword evidence="1" id="KW-0732">Signal</keyword>
<organism evidence="2 3">
    <name type="scientific">Mucilaginibacter boryungensis</name>
    <dbReference type="NCBI Taxonomy" id="768480"/>
    <lineage>
        <taxon>Bacteria</taxon>
        <taxon>Pseudomonadati</taxon>
        <taxon>Bacteroidota</taxon>
        <taxon>Sphingobacteriia</taxon>
        <taxon>Sphingobacteriales</taxon>
        <taxon>Sphingobacteriaceae</taxon>
        <taxon>Mucilaginibacter</taxon>
    </lineage>
</organism>
<name>A0ABR9XDW9_9SPHI</name>
<evidence type="ECO:0000313" key="2">
    <source>
        <dbReference type="EMBL" id="MBE9665583.1"/>
    </source>
</evidence>
<dbReference type="InterPro" id="IPR026341">
    <property type="entry name" value="T9SS_type_B"/>
</dbReference>
<evidence type="ECO:0000256" key="1">
    <source>
        <dbReference type="SAM" id="SignalP"/>
    </source>
</evidence>
<protein>
    <submittedName>
        <fullName evidence="2">Gliding motility-associated C-terminal domain-containing protein</fullName>
    </submittedName>
</protein>
<sequence length="737" mass="80657">MCFKRSVIFFVLLLVACCAFAQCPENIGFELGTLKNWVCYTGIIPDQTGSTPIEWSAPVPPVPGRHQIIKNSSPQILDPYGGFPINAPNSSQYSVQLGNVDHSSSHGDKQAYAEKMTYDFRVPSDDYTLIYYYAVVFQNPPDHDQYQQPQFIANVHNLDNPGDDGGQCGSFSFTASAGLQGFKNSTTDKTVYYKPWSPITIKISGKKNKRFQLEFITRDCSKGGHFGYAYIDFNESNCESPITGNQYCAGQNTVTLTAPAGFETYTWTDASGATVSQTPTLKLSQPLPPDGTQYNLHIIPYTGLGCENAFTTTIQKNNESFNLQVVQNMAGCKADGIDLTQASVTAGSTPGMKYEYYTDPDGQNFISDPKRIVETGDYYIRGTNTFGCTDIAKIHLDLYDGATVTVTPPQPVCEPATIDLTKLVTTNEAGVSYSYYSDALLQKQLTTAQAAAINKTGTYYVKVVGFKVPCVTIKSVDLVISKLPVLSNTPIAYKSCPPLNLNKAIATLGDNGSVTYKFYMDAAGTVPVTNPANIIVSGNYYYKAINEYGCESINKPLIKATVVDPPVFTVTDPAAVVFPQTIDLTDTHPTLADAAFTYWKDAAATKPLDNYQAVGQSGTYYIKAINSTGCVVINPVHVLINAPPEANLVAANTFTPNGDGVNDEFRPTTEGVITLNYIKIFNRYGKEIFETKQLYNRWNGTIDGKPEPAGTYYWVFSAYDIYRKKVVTKSGSVTIIR</sequence>
<keyword evidence="3" id="KW-1185">Reference proteome</keyword>
<evidence type="ECO:0000313" key="3">
    <source>
        <dbReference type="Proteomes" id="UP000632774"/>
    </source>
</evidence>
<feature type="signal peptide" evidence="1">
    <location>
        <begin position="1"/>
        <end position="21"/>
    </location>
</feature>
<dbReference type="PROSITE" id="PS51257">
    <property type="entry name" value="PROKAR_LIPOPROTEIN"/>
    <property type="match status" value="1"/>
</dbReference>
<dbReference type="EMBL" id="JADFFM010000001">
    <property type="protein sequence ID" value="MBE9665583.1"/>
    <property type="molecule type" value="Genomic_DNA"/>
</dbReference>
<accession>A0ABR9XDW9</accession>
<comment type="caution">
    <text evidence="2">The sequence shown here is derived from an EMBL/GenBank/DDBJ whole genome shotgun (WGS) entry which is preliminary data.</text>
</comment>
<dbReference type="NCBIfam" id="TIGR04131">
    <property type="entry name" value="Bac_Flav_CTERM"/>
    <property type="match status" value="1"/>
</dbReference>